<dbReference type="InterPro" id="IPR000209">
    <property type="entry name" value="Peptidase_S8/S53_dom"/>
</dbReference>
<protein>
    <submittedName>
        <fullName evidence="7">Peptidase S8/S53 domain-containing protein</fullName>
    </submittedName>
</protein>
<feature type="domain" description="Peptidase S8/S53" evidence="5">
    <location>
        <begin position="200"/>
        <end position="410"/>
    </location>
</feature>
<comment type="caution">
    <text evidence="7">The sequence shown here is derived from an EMBL/GenBank/DDBJ whole genome shotgun (WGS) entry which is preliminary data.</text>
</comment>
<dbReference type="InterPro" id="IPR034073">
    <property type="entry name" value="Subtilisin_DY-like_dom"/>
</dbReference>
<comment type="similarity">
    <text evidence="4">Belongs to the peptidase S8 family.</text>
</comment>
<evidence type="ECO:0000256" key="2">
    <source>
        <dbReference type="ARBA" id="ARBA00022801"/>
    </source>
</evidence>
<dbReference type="Pfam" id="PF13924">
    <property type="entry name" value="Lipocalin_5"/>
    <property type="match status" value="1"/>
</dbReference>
<feature type="domain" description="Lipocalin-like" evidence="6">
    <location>
        <begin position="469"/>
        <end position="622"/>
    </location>
</feature>
<dbReference type="AlphaFoldDB" id="A0AAN7AGP4"/>
<organism evidence="7 8">
    <name type="scientific">Podospora australis</name>
    <dbReference type="NCBI Taxonomy" id="1536484"/>
    <lineage>
        <taxon>Eukaryota</taxon>
        <taxon>Fungi</taxon>
        <taxon>Dikarya</taxon>
        <taxon>Ascomycota</taxon>
        <taxon>Pezizomycotina</taxon>
        <taxon>Sordariomycetes</taxon>
        <taxon>Sordariomycetidae</taxon>
        <taxon>Sordariales</taxon>
        <taxon>Podosporaceae</taxon>
        <taxon>Podospora</taxon>
    </lineage>
</organism>
<sequence length="624" mass="66652">MSMFRSKLSQLLAAGLFSAVLGVDLVGDLVRKAQKDSHLTKRDAEFNVSPLITSVTPERLNELTQKAAALDPTYVPVDFTTWYQVLFTEPTSEQGILSQDVSDLLSTLAGYDEVTSCQPLISARPPAVNPSNDPEFTEQTYLMAAPVGIDVQYAWGFPGGDGANTTIIDIERGWKLNHEDLQAANVTLVGRGLNSKDRLGGNWWHGTSVLGEMLMVDNSLGGVGAIPAAKGHVVGITRVDPATGGPYESNPEAIIDATNALGFGDAMLLEMQVLDANDQYWPVEIYDAEYDAIRLATALGITVVEPAGNGNQDLDTAVTRPGGSPPVALLNPSSPDFRDSGAIMVGASTKAIPRTKVPASNYGSRIDVHSWGELIHTSQVDGPFGDDDSYGEFDGTSGASPIVVGAALSIQGMISVNRGTKLDAFALRSLIKIGGTATSNPSVDRIGVQPNLRALIDGGHLAILSALAGSYELLNITTIRVNDSVEVPNGRDPYLFTGLLVYTSTGYMSATMTSFVASDLPENGTQLTWPPQNTTEFDETWAAVGKTTLAYAGELSINPDFPATRESGSIIHGTLHVTNIPSWGGTLQRRDDKIFKMRGLVFLRLTGRVGQEPTQGALWWKKLD</sequence>
<evidence type="ECO:0000259" key="5">
    <source>
        <dbReference type="Pfam" id="PF00082"/>
    </source>
</evidence>
<evidence type="ECO:0000313" key="7">
    <source>
        <dbReference type="EMBL" id="KAK4185140.1"/>
    </source>
</evidence>
<proteinExistence type="inferred from homology"/>
<name>A0AAN7AGP4_9PEZI</name>
<dbReference type="InterPro" id="IPR023828">
    <property type="entry name" value="Peptidase_S8_Ser-AS"/>
</dbReference>
<accession>A0AAN7AGP4</accession>
<comment type="caution">
    <text evidence="4">Lacks conserved residue(s) required for the propagation of feature annotation.</text>
</comment>
<dbReference type="SUPFAM" id="SSF52743">
    <property type="entry name" value="Subtilisin-like"/>
    <property type="match status" value="1"/>
</dbReference>
<dbReference type="CDD" id="cd04843">
    <property type="entry name" value="Peptidases_S8_11"/>
    <property type="match status" value="1"/>
</dbReference>
<keyword evidence="3" id="KW-0720">Serine protease</keyword>
<dbReference type="Gene3D" id="3.40.50.200">
    <property type="entry name" value="Peptidase S8/S53 domain"/>
    <property type="match status" value="1"/>
</dbReference>
<dbReference type="Proteomes" id="UP001302126">
    <property type="component" value="Unassembled WGS sequence"/>
</dbReference>
<evidence type="ECO:0000259" key="6">
    <source>
        <dbReference type="Pfam" id="PF13924"/>
    </source>
</evidence>
<evidence type="ECO:0000256" key="4">
    <source>
        <dbReference type="PROSITE-ProRule" id="PRU01240"/>
    </source>
</evidence>
<reference evidence="7" key="2">
    <citation type="submission" date="2023-05" db="EMBL/GenBank/DDBJ databases">
        <authorList>
            <consortium name="Lawrence Berkeley National Laboratory"/>
            <person name="Steindorff A."/>
            <person name="Hensen N."/>
            <person name="Bonometti L."/>
            <person name="Westerberg I."/>
            <person name="Brannstrom I.O."/>
            <person name="Guillou S."/>
            <person name="Cros-Aarteil S."/>
            <person name="Calhoun S."/>
            <person name="Haridas S."/>
            <person name="Kuo A."/>
            <person name="Mondo S."/>
            <person name="Pangilinan J."/>
            <person name="Riley R."/>
            <person name="Labutti K."/>
            <person name="Andreopoulos B."/>
            <person name="Lipzen A."/>
            <person name="Chen C."/>
            <person name="Yanf M."/>
            <person name="Daum C."/>
            <person name="Ng V."/>
            <person name="Clum A."/>
            <person name="Ohm R."/>
            <person name="Martin F."/>
            <person name="Silar P."/>
            <person name="Natvig D."/>
            <person name="Lalanne C."/>
            <person name="Gautier V."/>
            <person name="Ament-Velasquez S.L."/>
            <person name="Kruys A."/>
            <person name="Hutchinson M.I."/>
            <person name="Powell A.J."/>
            <person name="Barry K."/>
            <person name="Miller A.N."/>
            <person name="Grigoriev I.V."/>
            <person name="Debuchy R."/>
            <person name="Gladieux P."/>
            <person name="Thoren M.H."/>
            <person name="Johannesson H."/>
        </authorList>
    </citation>
    <scope>NUCLEOTIDE SEQUENCE</scope>
    <source>
        <strain evidence="7">PSN309</strain>
    </source>
</reference>
<keyword evidence="1" id="KW-0645">Protease</keyword>
<dbReference type="InterPro" id="IPR036852">
    <property type="entry name" value="Peptidase_S8/S53_dom_sf"/>
</dbReference>
<reference evidence="7" key="1">
    <citation type="journal article" date="2023" name="Mol. Phylogenet. Evol.">
        <title>Genome-scale phylogeny and comparative genomics of the fungal order Sordariales.</title>
        <authorList>
            <person name="Hensen N."/>
            <person name="Bonometti L."/>
            <person name="Westerberg I."/>
            <person name="Brannstrom I.O."/>
            <person name="Guillou S."/>
            <person name="Cros-Aarteil S."/>
            <person name="Calhoun S."/>
            <person name="Haridas S."/>
            <person name="Kuo A."/>
            <person name="Mondo S."/>
            <person name="Pangilinan J."/>
            <person name="Riley R."/>
            <person name="LaButti K."/>
            <person name="Andreopoulos B."/>
            <person name="Lipzen A."/>
            <person name="Chen C."/>
            <person name="Yan M."/>
            <person name="Daum C."/>
            <person name="Ng V."/>
            <person name="Clum A."/>
            <person name="Steindorff A."/>
            <person name="Ohm R.A."/>
            <person name="Martin F."/>
            <person name="Silar P."/>
            <person name="Natvig D.O."/>
            <person name="Lalanne C."/>
            <person name="Gautier V."/>
            <person name="Ament-Velasquez S.L."/>
            <person name="Kruys A."/>
            <person name="Hutchinson M.I."/>
            <person name="Powell A.J."/>
            <person name="Barry K."/>
            <person name="Miller A.N."/>
            <person name="Grigoriev I.V."/>
            <person name="Debuchy R."/>
            <person name="Gladieux P."/>
            <person name="Hiltunen Thoren M."/>
            <person name="Johannesson H."/>
        </authorList>
    </citation>
    <scope>NUCLEOTIDE SEQUENCE</scope>
    <source>
        <strain evidence="7">PSN309</strain>
    </source>
</reference>
<dbReference type="GO" id="GO:0004252">
    <property type="term" value="F:serine-type endopeptidase activity"/>
    <property type="evidence" value="ECO:0007669"/>
    <property type="project" value="InterPro"/>
</dbReference>
<evidence type="ECO:0000313" key="8">
    <source>
        <dbReference type="Proteomes" id="UP001302126"/>
    </source>
</evidence>
<evidence type="ECO:0000256" key="3">
    <source>
        <dbReference type="ARBA" id="ARBA00022825"/>
    </source>
</evidence>
<dbReference type="GO" id="GO:0006508">
    <property type="term" value="P:proteolysis"/>
    <property type="evidence" value="ECO:0007669"/>
    <property type="project" value="UniProtKB-KW"/>
</dbReference>
<dbReference type="PROSITE" id="PS00138">
    <property type="entry name" value="SUBTILASE_SER"/>
    <property type="match status" value="1"/>
</dbReference>
<dbReference type="Pfam" id="PF00082">
    <property type="entry name" value="Peptidase_S8"/>
    <property type="match status" value="1"/>
</dbReference>
<dbReference type="InterPro" id="IPR024311">
    <property type="entry name" value="Lipocalin-like"/>
</dbReference>
<keyword evidence="2" id="KW-0378">Hydrolase</keyword>
<dbReference type="PROSITE" id="PS51892">
    <property type="entry name" value="SUBTILASE"/>
    <property type="match status" value="1"/>
</dbReference>
<dbReference type="EMBL" id="MU864460">
    <property type="protein sequence ID" value="KAK4185140.1"/>
    <property type="molecule type" value="Genomic_DNA"/>
</dbReference>
<keyword evidence="8" id="KW-1185">Reference proteome</keyword>
<gene>
    <name evidence="7" type="ORF">QBC35DRAFT_525106</name>
</gene>
<evidence type="ECO:0000256" key="1">
    <source>
        <dbReference type="ARBA" id="ARBA00022670"/>
    </source>
</evidence>